<name>A0AAV4G6A8_9GAST</name>
<reference evidence="1 2" key="1">
    <citation type="journal article" date="2021" name="Elife">
        <title>Chloroplast acquisition without the gene transfer in kleptoplastic sea slugs, Plakobranchus ocellatus.</title>
        <authorList>
            <person name="Maeda T."/>
            <person name="Takahashi S."/>
            <person name="Yoshida T."/>
            <person name="Shimamura S."/>
            <person name="Takaki Y."/>
            <person name="Nagai Y."/>
            <person name="Toyoda A."/>
            <person name="Suzuki Y."/>
            <person name="Arimoto A."/>
            <person name="Ishii H."/>
            <person name="Satoh N."/>
            <person name="Nishiyama T."/>
            <person name="Hasebe M."/>
            <person name="Maruyama T."/>
            <person name="Minagawa J."/>
            <person name="Obokata J."/>
            <person name="Shigenobu S."/>
        </authorList>
    </citation>
    <scope>NUCLEOTIDE SEQUENCE [LARGE SCALE GENOMIC DNA]</scope>
</reference>
<gene>
    <name evidence="1" type="ORF">ElyMa_000595600</name>
</gene>
<dbReference type="EMBL" id="BMAT01001167">
    <property type="protein sequence ID" value="GFR81073.1"/>
    <property type="molecule type" value="Genomic_DNA"/>
</dbReference>
<comment type="caution">
    <text evidence="1">The sequence shown here is derived from an EMBL/GenBank/DDBJ whole genome shotgun (WGS) entry which is preliminary data.</text>
</comment>
<evidence type="ECO:0000313" key="1">
    <source>
        <dbReference type="EMBL" id="GFR81073.1"/>
    </source>
</evidence>
<organism evidence="1 2">
    <name type="scientific">Elysia marginata</name>
    <dbReference type="NCBI Taxonomy" id="1093978"/>
    <lineage>
        <taxon>Eukaryota</taxon>
        <taxon>Metazoa</taxon>
        <taxon>Spiralia</taxon>
        <taxon>Lophotrochozoa</taxon>
        <taxon>Mollusca</taxon>
        <taxon>Gastropoda</taxon>
        <taxon>Heterobranchia</taxon>
        <taxon>Euthyneura</taxon>
        <taxon>Panpulmonata</taxon>
        <taxon>Sacoglossa</taxon>
        <taxon>Placobranchoidea</taxon>
        <taxon>Plakobranchidae</taxon>
        <taxon>Elysia</taxon>
    </lineage>
</organism>
<keyword evidence="2" id="KW-1185">Reference proteome</keyword>
<accession>A0AAV4G6A8</accession>
<sequence>MGETGELKAAKKILRMIQTSVQQALATPLLEVWKNLLAASSCQGEITITPGLCLNLALAALLSLSSSPRDTWPGSVSSCATDP</sequence>
<proteinExistence type="predicted"/>
<evidence type="ECO:0000313" key="2">
    <source>
        <dbReference type="Proteomes" id="UP000762676"/>
    </source>
</evidence>
<dbReference type="AlphaFoldDB" id="A0AAV4G6A8"/>
<dbReference type="Proteomes" id="UP000762676">
    <property type="component" value="Unassembled WGS sequence"/>
</dbReference>
<protein>
    <submittedName>
        <fullName evidence="1">Uncharacterized protein</fullName>
    </submittedName>
</protein>